<dbReference type="SMART" id="SM00020">
    <property type="entry name" value="Tryp_SPc"/>
    <property type="match status" value="1"/>
</dbReference>
<feature type="chain" id="PRO_5013051650" description="Peptidase S1 domain-containing protein" evidence="2">
    <location>
        <begin position="20"/>
        <end position="373"/>
    </location>
</feature>
<keyword evidence="5" id="KW-1185">Reference proteome</keyword>
<dbReference type="Gene3D" id="2.40.10.10">
    <property type="entry name" value="Trypsin-like serine proteases"/>
    <property type="match status" value="2"/>
</dbReference>
<dbReference type="CDD" id="cd00190">
    <property type="entry name" value="Tryp_SPc"/>
    <property type="match status" value="1"/>
</dbReference>
<reference evidence="5" key="1">
    <citation type="submission" date="2013-03" db="EMBL/GenBank/DDBJ databases">
        <title>The Genome Sequence of Anopheles minimus MINIMUS1.</title>
        <authorList>
            <consortium name="The Broad Institute Genomics Platform"/>
            <person name="Neafsey D.E."/>
            <person name="Walton C."/>
            <person name="Walker B."/>
            <person name="Young S.K."/>
            <person name="Zeng Q."/>
            <person name="Gargeya S."/>
            <person name="Fitzgerald M."/>
            <person name="Haas B."/>
            <person name="Abouelleil A."/>
            <person name="Allen A.W."/>
            <person name="Alvarado L."/>
            <person name="Arachchi H.M."/>
            <person name="Berlin A.M."/>
            <person name="Chapman S.B."/>
            <person name="Gainer-Dewar J."/>
            <person name="Goldberg J."/>
            <person name="Griggs A."/>
            <person name="Gujja S."/>
            <person name="Hansen M."/>
            <person name="Howarth C."/>
            <person name="Imamovic A."/>
            <person name="Ireland A."/>
            <person name="Larimer J."/>
            <person name="McCowan C."/>
            <person name="Murphy C."/>
            <person name="Pearson M."/>
            <person name="Poon T.W."/>
            <person name="Priest M."/>
            <person name="Roberts A."/>
            <person name="Saif S."/>
            <person name="Shea T."/>
            <person name="Sisk P."/>
            <person name="Sykes S."/>
            <person name="Wortman J."/>
            <person name="Nusbaum C."/>
            <person name="Birren B."/>
        </authorList>
    </citation>
    <scope>NUCLEOTIDE SEQUENCE [LARGE SCALE GENOMIC DNA]</scope>
    <source>
        <strain evidence="5">MINIMUS1</strain>
    </source>
</reference>
<dbReference type="AlphaFoldDB" id="A0A1Y9IVL4"/>
<keyword evidence="2" id="KW-0732">Signal</keyword>
<feature type="domain" description="Peptidase S1" evidence="3">
    <location>
        <begin position="98"/>
        <end position="346"/>
    </location>
</feature>
<dbReference type="STRING" id="112268.A0A1Y9IVL4"/>
<dbReference type="GO" id="GO:0004252">
    <property type="term" value="F:serine-type endopeptidase activity"/>
    <property type="evidence" value="ECO:0007669"/>
    <property type="project" value="InterPro"/>
</dbReference>
<dbReference type="InterPro" id="IPR043504">
    <property type="entry name" value="Peptidase_S1_PA_chymotrypsin"/>
</dbReference>
<evidence type="ECO:0000313" key="4">
    <source>
        <dbReference type="EnsemblMetazoa" id="AMIN015998-PA"/>
    </source>
</evidence>
<reference evidence="4" key="2">
    <citation type="submission" date="2020-05" db="UniProtKB">
        <authorList>
            <consortium name="EnsemblMetazoa"/>
        </authorList>
    </citation>
    <scope>IDENTIFICATION</scope>
    <source>
        <strain evidence="4">MINIMUS1</strain>
    </source>
</reference>
<dbReference type="PANTHER" id="PTHR24258:SF129">
    <property type="entry name" value="LP15124P-RELATED"/>
    <property type="match status" value="1"/>
</dbReference>
<dbReference type="Pfam" id="PF00089">
    <property type="entry name" value="Trypsin"/>
    <property type="match status" value="1"/>
</dbReference>
<dbReference type="SUPFAM" id="SSF50494">
    <property type="entry name" value="Trypsin-like serine proteases"/>
    <property type="match status" value="1"/>
</dbReference>
<evidence type="ECO:0000313" key="5">
    <source>
        <dbReference type="Proteomes" id="UP000075920"/>
    </source>
</evidence>
<comment type="similarity">
    <text evidence="1">Belongs to the peptidase S1 family. CLIP subfamily.</text>
</comment>
<accession>A0A1Y9IVL4</accession>
<organism evidence="4 5">
    <name type="scientific">Anopheles minimus</name>
    <dbReference type="NCBI Taxonomy" id="112268"/>
    <lineage>
        <taxon>Eukaryota</taxon>
        <taxon>Metazoa</taxon>
        <taxon>Ecdysozoa</taxon>
        <taxon>Arthropoda</taxon>
        <taxon>Hexapoda</taxon>
        <taxon>Insecta</taxon>
        <taxon>Pterygota</taxon>
        <taxon>Neoptera</taxon>
        <taxon>Endopterygota</taxon>
        <taxon>Diptera</taxon>
        <taxon>Nematocera</taxon>
        <taxon>Culicoidea</taxon>
        <taxon>Culicidae</taxon>
        <taxon>Anophelinae</taxon>
        <taxon>Anopheles</taxon>
    </lineage>
</organism>
<proteinExistence type="inferred from homology"/>
<dbReference type="InterPro" id="IPR001314">
    <property type="entry name" value="Peptidase_S1A"/>
</dbReference>
<evidence type="ECO:0000256" key="1">
    <source>
        <dbReference type="ARBA" id="ARBA00024195"/>
    </source>
</evidence>
<dbReference type="PRINTS" id="PR00722">
    <property type="entry name" value="CHYMOTRYPSIN"/>
</dbReference>
<dbReference type="VEuPathDB" id="VectorBase:AMIN015998"/>
<evidence type="ECO:0000259" key="3">
    <source>
        <dbReference type="PROSITE" id="PS50240"/>
    </source>
</evidence>
<dbReference type="PROSITE" id="PS50240">
    <property type="entry name" value="TRYPSIN_DOM"/>
    <property type="match status" value="1"/>
</dbReference>
<feature type="signal peptide" evidence="2">
    <location>
        <begin position="1"/>
        <end position="19"/>
    </location>
</feature>
<protein>
    <recommendedName>
        <fullName evidence="3">Peptidase S1 domain-containing protein</fullName>
    </recommendedName>
</protein>
<dbReference type="EnsemblMetazoa" id="AMIN015998-RA">
    <property type="protein sequence ID" value="AMIN015998-PA"/>
    <property type="gene ID" value="AMIN015998"/>
</dbReference>
<evidence type="ECO:0000256" key="2">
    <source>
        <dbReference type="SAM" id="SignalP"/>
    </source>
</evidence>
<name>A0A1Y9IVL4_9DIPT</name>
<dbReference type="Proteomes" id="UP000075920">
    <property type="component" value="Unassembled WGS sequence"/>
</dbReference>
<dbReference type="InterPro" id="IPR009003">
    <property type="entry name" value="Peptidase_S1_PA"/>
</dbReference>
<sequence length="373" mass="42208">MYLRSVVVLLIAVLVNVESNVIDNQTYETCDDGYCLPKHLCPTGKADDGPILEQNRLVAVRVGEENECGDFMKICCKKWERKTRQVNNKCGVSNPQGLVYNVESELTYAKYAEFPWTVAIFEKPSSSDNPELTHVGGGTLIHPKFVLTTAHTLKDSQRYVARFGEWNMNSDAEAFPTQDIEIEEHILHQSYRVATILENDIALAVLKTNVIYSEHIRPICLPSAQDNFEDQQCIATGWGVDERTDEPATVMKRMELNVISRKDCEMSYRLLDFPYRLHRSIMCGGATDDQNICVKDGGSPLACQRADGSYVLAGIASWRRNCADYLDPGVFMNATRFACWINDTIADREQSNEEVDGNDRFDFLMSRIFNIEP</sequence>
<dbReference type="InterPro" id="IPR001254">
    <property type="entry name" value="Trypsin_dom"/>
</dbReference>
<dbReference type="PANTHER" id="PTHR24258">
    <property type="entry name" value="SERINE PROTEASE-RELATED"/>
    <property type="match status" value="1"/>
</dbReference>
<dbReference type="GO" id="GO:0006508">
    <property type="term" value="P:proteolysis"/>
    <property type="evidence" value="ECO:0007669"/>
    <property type="project" value="InterPro"/>
</dbReference>